<gene>
    <name evidence="1" type="ORF">BV25DRAFT_1835161</name>
</gene>
<reference evidence="1" key="1">
    <citation type="submission" date="2021-03" db="EMBL/GenBank/DDBJ databases">
        <authorList>
            <consortium name="DOE Joint Genome Institute"/>
            <person name="Ahrendt S."/>
            <person name="Looney B.P."/>
            <person name="Miyauchi S."/>
            <person name="Morin E."/>
            <person name="Drula E."/>
            <person name="Courty P.E."/>
            <person name="Chicoki N."/>
            <person name="Fauchery L."/>
            <person name="Kohler A."/>
            <person name="Kuo A."/>
            <person name="Labutti K."/>
            <person name="Pangilinan J."/>
            <person name="Lipzen A."/>
            <person name="Riley R."/>
            <person name="Andreopoulos W."/>
            <person name="He G."/>
            <person name="Johnson J."/>
            <person name="Barry K.W."/>
            <person name="Grigoriev I.V."/>
            <person name="Nagy L."/>
            <person name="Hibbett D."/>
            <person name="Henrissat B."/>
            <person name="Matheny P.B."/>
            <person name="Labbe J."/>
            <person name="Martin F."/>
        </authorList>
    </citation>
    <scope>NUCLEOTIDE SEQUENCE</scope>
    <source>
        <strain evidence="1">HHB10654</strain>
    </source>
</reference>
<evidence type="ECO:0000313" key="1">
    <source>
        <dbReference type="EMBL" id="KAI0067510.1"/>
    </source>
</evidence>
<name>A0ACB8TGJ3_9AGAM</name>
<protein>
    <submittedName>
        <fullName evidence="1">Uncharacterized protein</fullName>
    </submittedName>
</protein>
<dbReference type="Proteomes" id="UP000814140">
    <property type="component" value="Unassembled WGS sequence"/>
</dbReference>
<dbReference type="EMBL" id="MU277190">
    <property type="protein sequence ID" value="KAI0067510.1"/>
    <property type="molecule type" value="Genomic_DNA"/>
</dbReference>
<organism evidence="1 2">
    <name type="scientific">Artomyces pyxidatus</name>
    <dbReference type="NCBI Taxonomy" id="48021"/>
    <lineage>
        <taxon>Eukaryota</taxon>
        <taxon>Fungi</taxon>
        <taxon>Dikarya</taxon>
        <taxon>Basidiomycota</taxon>
        <taxon>Agaricomycotina</taxon>
        <taxon>Agaricomycetes</taxon>
        <taxon>Russulales</taxon>
        <taxon>Auriscalpiaceae</taxon>
        <taxon>Artomyces</taxon>
    </lineage>
</organism>
<accession>A0ACB8TGJ3</accession>
<keyword evidence="2" id="KW-1185">Reference proteome</keyword>
<sequence>MDVLNCIGCGVRGGPDQNQIAQKYRHDDTACRSSEPSGRRNREESTGPAVVWFFALCTAHIVLWDRRRLLANTTGWADSLRGGNDYLESEIARDRARTDGALVQLRIGVSDNLLCSEAREVSVLSAPLRFMADEGHAPDTPPTSHIQPEKVPDGLLCLEEPEANAIEKCWSRCRSLEVGRREELQLLIAPEAWDRSPLRPSWLEVTSLSSQELVLRMDRGRAGLLSSIKSSCMLSQAVMRAPHSSTISTATERARPYPTPYRPELRREEDDMPIHRLLFPLDKSLDRRRSYCAVTRFDAFAEGGSEPFTIPPAPPSPSSSSAESLYESASAESPEKAVDEHEPEHIRQEEQVAEIQAQEEQASGSGVDLAPKTPLGDTWLLTIGFRLQISWRNRVIPTVSEHPNNFLLPVNQCHLRLPSRTFPRPVIPRRAFLRPFPHADQSDRCLRPAPPVVNVSDGKSGISRIILCGSSPVVESNSQLQALPLRQTEATCIFILVRVEQSHRYG</sequence>
<evidence type="ECO:0000313" key="2">
    <source>
        <dbReference type="Proteomes" id="UP000814140"/>
    </source>
</evidence>
<proteinExistence type="predicted"/>
<comment type="caution">
    <text evidence="1">The sequence shown here is derived from an EMBL/GenBank/DDBJ whole genome shotgun (WGS) entry which is preliminary data.</text>
</comment>
<reference evidence="1" key="2">
    <citation type="journal article" date="2022" name="New Phytol.">
        <title>Evolutionary transition to the ectomycorrhizal habit in the genomes of a hyperdiverse lineage of mushroom-forming fungi.</title>
        <authorList>
            <person name="Looney B."/>
            <person name="Miyauchi S."/>
            <person name="Morin E."/>
            <person name="Drula E."/>
            <person name="Courty P.E."/>
            <person name="Kohler A."/>
            <person name="Kuo A."/>
            <person name="LaButti K."/>
            <person name="Pangilinan J."/>
            <person name="Lipzen A."/>
            <person name="Riley R."/>
            <person name="Andreopoulos W."/>
            <person name="He G."/>
            <person name="Johnson J."/>
            <person name="Nolan M."/>
            <person name="Tritt A."/>
            <person name="Barry K.W."/>
            <person name="Grigoriev I.V."/>
            <person name="Nagy L.G."/>
            <person name="Hibbett D."/>
            <person name="Henrissat B."/>
            <person name="Matheny P.B."/>
            <person name="Labbe J."/>
            <person name="Martin F.M."/>
        </authorList>
    </citation>
    <scope>NUCLEOTIDE SEQUENCE</scope>
    <source>
        <strain evidence="1">HHB10654</strain>
    </source>
</reference>